<dbReference type="PROSITE" id="PS50177">
    <property type="entry name" value="NTF2_DOMAIN"/>
    <property type="match status" value="1"/>
</dbReference>
<dbReference type="Proteomes" id="UP000472241">
    <property type="component" value="Unplaced"/>
</dbReference>
<proteinExistence type="predicted"/>
<organism evidence="18 19">
    <name type="scientific">Lynx canadensis</name>
    <name type="common">Canada lynx</name>
    <name type="synonym">Felis canadensis</name>
    <dbReference type="NCBI Taxonomy" id="61383"/>
    <lineage>
        <taxon>Eukaryota</taxon>
        <taxon>Metazoa</taxon>
        <taxon>Chordata</taxon>
        <taxon>Craniata</taxon>
        <taxon>Vertebrata</taxon>
        <taxon>Euteleostomi</taxon>
        <taxon>Mammalia</taxon>
        <taxon>Eutheria</taxon>
        <taxon>Laurasiatheria</taxon>
        <taxon>Carnivora</taxon>
        <taxon>Feliformia</taxon>
        <taxon>Felidae</taxon>
        <taxon>Felinae</taxon>
        <taxon>Lynx</taxon>
    </lineage>
</organism>
<sequence length="422" mass="47697">MVMEKPSPLLVGREFVRQYYTLLNKAPEYLHRFYGRNSSYVHGGVDASGKPQEAVYGQNDIHHKVLSLNFSECHTKIRHVDAHATLSDGVVVQVMGLLSNSGQPERKFMQTFVLAPEGSVPNKFYVHNDMFRYEDEVFGDSEPELDEESEDEVEEEQEERQPSPEPVQENADSGYYEAHPVANGIEEPLEESSHEPEPEPESETKTEELKPQVEEKNLEELEEKSTSPPPAEPVSLPQEPPKVRSKKLFRPSQPPRVREQRPRERPGFPPRGPRPGRGDIEQNESDNRRIIRYPDSHQLFVEFFMSFGNVVELRINTKGVGGKLPNFGFVVFDDSEPVQRILIAKPIMFRGEVRLNVEEKKTRAARERETRGGGDDAGILVGGGMMRDRDGRGPPPRGGMAQKLGSGRGTGQMEGRFTGQRR</sequence>
<dbReference type="PANTHER" id="PTHR10693">
    <property type="entry name" value="RAS GTPASE-ACTIVATING PROTEIN-BINDING PROTEIN"/>
    <property type="match status" value="1"/>
</dbReference>
<dbReference type="GO" id="GO:0003729">
    <property type="term" value="F:mRNA binding"/>
    <property type="evidence" value="ECO:0007669"/>
    <property type="project" value="TreeGrafter"/>
</dbReference>
<keyword evidence="3" id="KW-0488">Methylation</keyword>
<reference evidence="18" key="1">
    <citation type="submission" date="2025-08" db="UniProtKB">
        <authorList>
            <consortium name="Ensembl"/>
        </authorList>
    </citation>
    <scope>IDENTIFICATION</scope>
</reference>
<evidence type="ECO:0000256" key="8">
    <source>
        <dbReference type="ARBA" id="ARBA00022816"/>
    </source>
</evidence>
<dbReference type="Pfam" id="PF00076">
    <property type="entry name" value="RRM_1"/>
    <property type="match status" value="1"/>
</dbReference>
<dbReference type="SUPFAM" id="SSF54928">
    <property type="entry name" value="RNA-binding domain, RBD"/>
    <property type="match status" value="1"/>
</dbReference>
<comment type="subcellular location">
    <subcellularLocation>
        <location evidence="1">Cytoplasm</location>
        <location evidence="1">Stress granule</location>
    </subcellularLocation>
</comment>
<evidence type="ECO:0000256" key="11">
    <source>
        <dbReference type="ARBA" id="ARBA00022884"/>
    </source>
</evidence>
<dbReference type="GO" id="GO:0010494">
    <property type="term" value="C:cytoplasmic stress granule"/>
    <property type="evidence" value="ECO:0007669"/>
    <property type="project" value="UniProtKB-SubCell"/>
</dbReference>
<evidence type="ECO:0000256" key="4">
    <source>
        <dbReference type="ARBA" id="ARBA00022490"/>
    </source>
</evidence>
<evidence type="ECO:0000256" key="10">
    <source>
        <dbReference type="ARBA" id="ARBA00022859"/>
    </source>
</evidence>
<feature type="compositionally biased region" description="Acidic residues" evidence="16">
    <location>
        <begin position="140"/>
        <end position="158"/>
    </location>
</feature>
<keyword evidence="9" id="KW-0832">Ubl conjugation</keyword>
<evidence type="ECO:0000256" key="3">
    <source>
        <dbReference type="ARBA" id="ARBA00022481"/>
    </source>
</evidence>
<evidence type="ECO:0000259" key="17">
    <source>
        <dbReference type="PROSITE" id="PS50177"/>
    </source>
</evidence>
<dbReference type="FunFam" id="3.30.70.330:FF:000327">
    <property type="entry name" value="ras GTPase-activating protein-binding protein 2 isoform X1"/>
    <property type="match status" value="1"/>
</dbReference>
<feature type="region of interest" description="Disordered" evidence="16">
    <location>
        <begin position="140"/>
        <end position="171"/>
    </location>
</feature>
<dbReference type="GO" id="GO:1990904">
    <property type="term" value="C:ribonucleoprotein complex"/>
    <property type="evidence" value="ECO:0007669"/>
    <property type="project" value="TreeGrafter"/>
</dbReference>
<keyword evidence="6" id="KW-0597">Phosphoprotein</keyword>
<dbReference type="CDD" id="cd00780">
    <property type="entry name" value="NTF2"/>
    <property type="match status" value="1"/>
</dbReference>
<dbReference type="GO" id="GO:0045087">
    <property type="term" value="P:innate immune response"/>
    <property type="evidence" value="ECO:0007669"/>
    <property type="project" value="UniProtKB-KW"/>
</dbReference>
<evidence type="ECO:0000313" key="19">
    <source>
        <dbReference type="Proteomes" id="UP000472241"/>
    </source>
</evidence>
<dbReference type="InterPro" id="IPR018222">
    <property type="entry name" value="Nuclear_transport_factor_2_euk"/>
</dbReference>
<name>A0A667GVW6_LYNCA</name>
<evidence type="ECO:0000256" key="9">
    <source>
        <dbReference type="ARBA" id="ARBA00022843"/>
    </source>
</evidence>
<feature type="domain" description="NTF2" evidence="17">
    <location>
        <begin position="11"/>
        <end position="133"/>
    </location>
</feature>
<keyword evidence="7" id="KW-0399">Innate immunity</keyword>
<evidence type="ECO:0000256" key="2">
    <source>
        <dbReference type="ARBA" id="ARBA00022448"/>
    </source>
</evidence>
<dbReference type="InterPro" id="IPR000504">
    <property type="entry name" value="RRM_dom"/>
</dbReference>
<keyword evidence="19" id="KW-1185">Reference proteome</keyword>
<dbReference type="Ensembl" id="ENSLCNT00005003481.1">
    <property type="protein sequence ID" value="ENSLCNP00005003045.1"/>
    <property type="gene ID" value="ENSLCNG00005002170.1"/>
</dbReference>
<dbReference type="InterPro" id="IPR012677">
    <property type="entry name" value="Nucleotide-bd_a/b_plait_sf"/>
</dbReference>
<dbReference type="GO" id="GO:0005829">
    <property type="term" value="C:cytosol"/>
    <property type="evidence" value="ECO:0007669"/>
    <property type="project" value="TreeGrafter"/>
</dbReference>
<feature type="compositionally biased region" description="Basic and acidic residues" evidence="16">
    <location>
        <begin position="276"/>
        <end position="287"/>
    </location>
</feature>
<keyword evidence="11" id="KW-0694">RNA-binding</keyword>
<evidence type="ECO:0000256" key="5">
    <source>
        <dbReference type="ARBA" id="ARBA00022499"/>
    </source>
</evidence>
<gene>
    <name evidence="18" type="primary">G3BP2</name>
</gene>
<dbReference type="Pfam" id="PF02136">
    <property type="entry name" value="NTF2"/>
    <property type="match status" value="1"/>
</dbReference>
<accession>A0A667GVW6</accession>
<dbReference type="InterPro" id="IPR035979">
    <property type="entry name" value="RBD_domain_sf"/>
</dbReference>
<keyword evidence="5" id="KW-1017">Isopeptide bond</keyword>
<feature type="compositionally biased region" description="Basic and acidic residues" evidence="16">
    <location>
        <begin position="364"/>
        <end position="374"/>
    </location>
</feature>
<feature type="compositionally biased region" description="Basic and acidic residues" evidence="16">
    <location>
        <begin position="256"/>
        <end position="266"/>
    </location>
</feature>
<keyword evidence="2" id="KW-0813">Transport</keyword>
<dbReference type="AlphaFoldDB" id="A0A667GVW6"/>
<evidence type="ECO:0000256" key="6">
    <source>
        <dbReference type="ARBA" id="ARBA00022553"/>
    </source>
</evidence>
<dbReference type="FunFam" id="3.10.450.50:FF:000002">
    <property type="entry name" value="Ras GTPase-activating protein-binding protein 2 isoform 1"/>
    <property type="match status" value="1"/>
</dbReference>
<feature type="region of interest" description="Disordered" evidence="16">
    <location>
        <begin position="187"/>
        <end position="287"/>
    </location>
</feature>
<evidence type="ECO:0000256" key="15">
    <source>
        <dbReference type="ARBA" id="ARBA00082242"/>
    </source>
</evidence>
<evidence type="ECO:0000256" key="12">
    <source>
        <dbReference type="ARBA" id="ARBA00055663"/>
    </source>
</evidence>
<feature type="region of interest" description="Disordered" evidence="16">
    <location>
        <begin position="364"/>
        <end position="422"/>
    </location>
</feature>
<dbReference type="SUPFAM" id="SSF54427">
    <property type="entry name" value="NTF2-like"/>
    <property type="match status" value="1"/>
</dbReference>
<protein>
    <recommendedName>
        <fullName evidence="14">Ras GTPase-activating protein-binding protein 2</fullName>
    </recommendedName>
    <alternativeName>
        <fullName evidence="15">GAP SH3 domain-binding protein 2</fullName>
    </alternativeName>
</protein>
<evidence type="ECO:0000256" key="13">
    <source>
        <dbReference type="ARBA" id="ARBA00065543"/>
    </source>
</evidence>
<dbReference type="Gene3D" id="3.10.450.50">
    <property type="match status" value="1"/>
</dbReference>
<evidence type="ECO:0000256" key="1">
    <source>
        <dbReference type="ARBA" id="ARBA00004210"/>
    </source>
</evidence>
<comment type="function">
    <text evidence="12">Scaffold protein that plays an essential role in cytoplasmic stress granule formation which acts as a platform for antiviral signaling. Plays an essential role in stress granule formation. Stress granules are membraneless compartments that store mRNAs and proteins, such as stalled translation pre-initiation complexes, in response to stress. Promotes formation of stress granules phase-separated membraneless compartment by undergoing liquid-liquid phase separation (LLPS) upon unfolded RNA-binding: functions as a molecular switch that triggers RNA-dependent LLPS in response to a rise in intracellular free RNA concentrations.</text>
</comment>
<dbReference type="InterPro" id="IPR032710">
    <property type="entry name" value="NTF2-like_dom_sf"/>
</dbReference>
<comment type="subunit">
    <text evidence="13">Forms homooligomers. Forms heterodimers with G3BP1. Interacts with NFKBIA (via N-terminus). Interacts (via NTF2 domain) with USP10; inhibiting stress granule formation. Interacts (via NTF2 domain) with CAPRIN1; promoting stress granule formation. Associates (via RG-rich region) with 40S ribosome subunits. Interacts with PABPC1.</text>
</comment>
<dbReference type="PANTHER" id="PTHR10693:SF10">
    <property type="entry name" value="RAS GTPASE-ACTIVATING PROTEIN-BINDING PROTEIN 2"/>
    <property type="match status" value="1"/>
</dbReference>
<evidence type="ECO:0000313" key="18">
    <source>
        <dbReference type="Ensembl" id="ENSLCNP00005003045.1"/>
    </source>
</evidence>
<keyword evidence="8" id="KW-0509">mRNA transport</keyword>
<dbReference type="InterPro" id="IPR039539">
    <property type="entry name" value="Ras_GTPase_bind_prot"/>
</dbReference>
<evidence type="ECO:0000256" key="16">
    <source>
        <dbReference type="SAM" id="MobiDB-lite"/>
    </source>
</evidence>
<evidence type="ECO:0000256" key="7">
    <source>
        <dbReference type="ARBA" id="ARBA00022588"/>
    </source>
</evidence>
<reference evidence="18" key="2">
    <citation type="submission" date="2025-09" db="UniProtKB">
        <authorList>
            <consortium name="Ensembl"/>
        </authorList>
    </citation>
    <scope>IDENTIFICATION</scope>
</reference>
<evidence type="ECO:0000256" key="14">
    <source>
        <dbReference type="ARBA" id="ARBA00070947"/>
    </source>
</evidence>
<dbReference type="GO" id="GO:0051028">
    <property type="term" value="P:mRNA transport"/>
    <property type="evidence" value="ECO:0007669"/>
    <property type="project" value="UniProtKB-KW"/>
</dbReference>
<keyword evidence="4" id="KW-0963">Cytoplasm</keyword>
<dbReference type="InterPro" id="IPR002075">
    <property type="entry name" value="NTF2_dom"/>
</dbReference>
<dbReference type="Gene3D" id="3.30.70.330">
    <property type="match status" value="1"/>
</dbReference>
<feature type="compositionally biased region" description="Basic and acidic residues" evidence="16">
    <location>
        <begin position="191"/>
        <end position="225"/>
    </location>
</feature>
<keyword evidence="10" id="KW-0391">Immunity</keyword>